<comment type="caution">
    <text evidence="2">The sequence shown here is derived from an EMBL/GenBank/DDBJ whole genome shotgun (WGS) entry which is preliminary data.</text>
</comment>
<evidence type="ECO:0000313" key="2">
    <source>
        <dbReference type="EMBL" id="KAK3312191.1"/>
    </source>
</evidence>
<gene>
    <name evidence="2" type="ORF">B0H66DRAFT_608468</name>
</gene>
<evidence type="ECO:0008006" key="4">
    <source>
        <dbReference type="Google" id="ProtNLM"/>
    </source>
</evidence>
<organism evidence="2 3">
    <name type="scientific">Apodospora peruviana</name>
    <dbReference type="NCBI Taxonomy" id="516989"/>
    <lineage>
        <taxon>Eukaryota</taxon>
        <taxon>Fungi</taxon>
        <taxon>Dikarya</taxon>
        <taxon>Ascomycota</taxon>
        <taxon>Pezizomycotina</taxon>
        <taxon>Sordariomycetes</taxon>
        <taxon>Sordariomycetidae</taxon>
        <taxon>Sordariales</taxon>
        <taxon>Lasiosphaeriaceae</taxon>
        <taxon>Apodospora</taxon>
    </lineage>
</organism>
<feature type="signal peptide" evidence="1">
    <location>
        <begin position="1"/>
        <end position="20"/>
    </location>
</feature>
<keyword evidence="1" id="KW-0732">Signal</keyword>
<reference evidence="2" key="1">
    <citation type="journal article" date="2023" name="Mol. Phylogenet. Evol.">
        <title>Genome-scale phylogeny and comparative genomics of the fungal order Sordariales.</title>
        <authorList>
            <person name="Hensen N."/>
            <person name="Bonometti L."/>
            <person name="Westerberg I."/>
            <person name="Brannstrom I.O."/>
            <person name="Guillou S."/>
            <person name="Cros-Aarteil S."/>
            <person name="Calhoun S."/>
            <person name="Haridas S."/>
            <person name="Kuo A."/>
            <person name="Mondo S."/>
            <person name="Pangilinan J."/>
            <person name="Riley R."/>
            <person name="LaButti K."/>
            <person name="Andreopoulos B."/>
            <person name="Lipzen A."/>
            <person name="Chen C."/>
            <person name="Yan M."/>
            <person name="Daum C."/>
            <person name="Ng V."/>
            <person name="Clum A."/>
            <person name="Steindorff A."/>
            <person name="Ohm R.A."/>
            <person name="Martin F."/>
            <person name="Silar P."/>
            <person name="Natvig D.O."/>
            <person name="Lalanne C."/>
            <person name="Gautier V."/>
            <person name="Ament-Velasquez S.L."/>
            <person name="Kruys A."/>
            <person name="Hutchinson M.I."/>
            <person name="Powell A.J."/>
            <person name="Barry K."/>
            <person name="Miller A.N."/>
            <person name="Grigoriev I.V."/>
            <person name="Debuchy R."/>
            <person name="Gladieux P."/>
            <person name="Hiltunen Thoren M."/>
            <person name="Johannesson H."/>
        </authorList>
    </citation>
    <scope>NUCLEOTIDE SEQUENCE</scope>
    <source>
        <strain evidence="2">CBS 118394</strain>
    </source>
</reference>
<dbReference type="EMBL" id="JAUEDM010000009">
    <property type="protein sequence ID" value="KAK3312191.1"/>
    <property type="molecule type" value="Genomic_DNA"/>
</dbReference>
<keyword evidence="3" id="KW-1185">Reference proteome</keyword>
<proteinExistence type="predicted"/>
<reference evidence="2" key="2">
    <citation type="submission" date="2023-06" db="EMBL/GenBank/DDBJ databases">
        <authorList>
            <consortium name="Lawrence Berkeley National Laboratory"/>
            <person name="Haridas S."/>
            <person name="Hensen N."/>
            <person name="Bonometti L."/>
            <person name="Westerberg I."/>
            <person name="Brannstrom I.O."/>
            <person name="Guillou S."/>
            <person name="Cros-Aarteil S."/>
            <person name="Calhoun S."/>
            <person name="Kuo A."/>
            <person name="Mondo S."/>
            <person name="Pangilinan J."/>
            <person name="Riley R."/>
            <person name="Labutti K."/>
            <person name="Andreopoulos B."/>
            <person name="Lipzen A."/>
            <person name="Chen C."/>
            <person name="Yanf M."/>
            <person name="Daum C."/>
            <person name="Ng V."/>
            <person name="Clum A."/>
            <person name="Steindorff A."/>
            <person name="Ohm R."/>
            <person name="Martin F."/>
            <person name="Silar P."/>
            <person name="Natvig D."/>
            <person name="Lalanne C."/>
            <person name="Gautier V."/>
            <person name="Ament-Velasquez S.L."/>
            <person name="Kruys A."/>
            <person name="Hutchinson M.I."/>
            <person name="Powell A.J."/>
            <person name="Barry K."/>
            <person name="Miller A.N."/>
            <person name="Grigoriev I.V."/>
            <person name="Debuchy R."/>
            <person name="Gladieux P."/>
            <person name="Thoren M.H."/>
            <person name="Johannesson H."/>
        </authorList>
    </citation>
    <scope>NUCLEOTIDE SEQUENCE</scope>
    <source>
        <strain evidence="2">CBS 118394</strain>
    </source>
</reference>
<name>A0AAE0HT23_9PEZI</name>
<dbReference type="Proteomes" id="UP001283341">
    <property type="component" value="Unassembled WGS sequence"/>
</dbReference>
<feature type="chain" id="PRO_5041978352" description="ShKT domain-containing protein" evidence="1">
    <location>
        <begin position="21"/>
        <end position="65"/>
    </location>
</feature>
<sequence length="65" mass="6852">MKFYGILAAALAMMVSTAVAQPVNAIAARDECQDTCNAILPNCLAHDGTKEYCEALRDSCLSGCP</sequence>
<evidence type="ECO:0000313" key="3">
    <source>
        <dbReference type="Proteomes" id="UP001283341"/>
    </source>
</evidence>
<evidence type="ECO:0000256" key="1">
    <source>
        <dbReference type="SAM" id="SignalP"/>
    </source>
</evidence>
<dbReference type="AlphaFoldDB" id="A0AAE0HT23"/>
<protein>
    <recommendedName>
        <fullName evidence="4">ShKT domain-containing protein</fullName>
    </recommendedName>
</protein>
<accession>A0AAE0HT23</accession>